<dbReference type="PANTHER" id="PTHR28083">
    <property type="entry name" value="GOOD FOR FULL DBP5 ACTIVITY PROTEIN 2"/>
    <property type="match status" value="1"/>
</dbReference>
<accession>A0A9P5BKI8</accession>
<dbReference type="InterPro" id="IPR040151">
    <property type="entry name" value="Gfd2/YDR514C-like"/>
</dbReference>
<evidence type="ECO:0000313" key="2">
    <source>
        <dbReference type="EMBL" id="KAF4503742.1"/>
    </source>
</evidence>
<dbReference type="EMBL" id="LUFC02000002">
    <property type="protein sequence ID" value="KAF4503742.1"/>
    <property type="molecule type" value="Genomic_DNA"/>
</dbReference>
<sequence length="268" mass="30504">MSGTEKDYHSWFKRPELFLPQWVMGYAVEARRGLLKEWHYTGSSFQILSIDVADDVVRRGEVDSFQIGISILDTDRLGDALANPPEPDVNLAASVVESHHWVVGVEEYPPEFEDSFRFGRMRSVPINKFAEQIKAIVQNENFFLISHGPDKSLSFLRSCGVHFEAIETIDTERAVHKFFKVPPDKVEIKRELIKEMGVPCQDPDLAGNAAHFTLRILLKVVCGDVDQHPQKEGVPVHKWSLLLQRIVGSPSKKRKLRRMRTSPVDSSE</sequence>
<dbReference type="GO" id="GO:0005634">
    <property type="term" value="C:nucleus"/>
    <property type="evidence" value="ECO:0007669"/>
    <property type="project" value="TreeGrafter"/>
</dbReference>
<name>A0A9P5BKI8_9HYPO</name>
<feature type="domain" description="Gfd2/YDR514C-like C-terminal" evidence="1">
    <location>
        <begin position="67"/>
        <end position="219"/>
    </location>
</feature>
<organism evidence="2 3">
    <name type="scientific">Fusarium agapanthi</name>
    <dbReference type="NCBI Taxonomy" id="1803897"/>
    <lineage>
        <taxon>Eukaryota</taxon>
        <taxon>Fungi</taxon>
        <taxon>Dikarya</taxon>
        <taxon>Ascomycota</taxon>
        <taxon>Pezizomycotina</taxon>
        <taxon>Sordariomycetes</taxon>
        <taxon>Hypocreomycetidae</taxon>
        <taxon>Hypocreales</taxon>
        <taxon>Nectriaceae</taxon>
        <taxon>Fusarium</taxon>
        <taxon>Fusarium fujikuroi species complex</taxon>
    </lineage>
</organism>
<proteinExistence type="predicted"/>
<evidence type="ECO:0000259" key="1">
    <source>
        <dbReference type="Pfam" id="PF21762"/>
    </source>
</evidence>
<gene>
    <name evidence="2" type="ORF">FAGAP_20</name>
</gene>
<protein>
    <submittedName>
        <fullName evidence="2">QDE-2-interacting</fullName>
    </submittedName>
</protein>
<comment type="caution">
    <text evidence="2">The sequence shown here is derived from an EMBL/GenBank/DDBJ whole genome shotgun (WGS) entry which is preliminary data.</text>
</comment>
<dbReference type="PANTHER" id="PTHR28083:SF1">
    <property type="entry name" value="GOOD FOR FULL DBP5 ACTIVITY PROTEIN 2"/>
    <property type="match status" value="1"/>
</dbReference>
<dbReference type="OrthoDB" id="5953249at2759"/>
<dbReference type="AlphaFoldDB" id="A0A9P5BKI8"/>
<dbReference type="Pfam" id="PF21762">
    <property type="entry name" value="DEDDh_C"/>
    <property type="match status" value="1"/>
</dbReference>
<evidence type="ECO:0000313" key="3">
    <source>
        <dbReference type="Proteomes" id="UP000737391"/>
    </source>
</evidence>
<keyword evidence="3" id="KW-1185">Reference proteome</keyword>
<dbReference type="Proteomes" id="UP000737391">
    <property type="component" value="Unassembled WGS sequence"/>
</dbReference>
<reference evidence="2" key="1">
    <citation type="submission" date="2020-01" db="EMBL/GenBank/DDBJ databases">
        <title>Identification and distribution of gene clusters putatively required for synthesis of sphingolipid metabolism inhibitors in phylogenetically diverse species of the filamentous fungus Fusarium.</title>
        <authorList>
            <person name="Kim H.-S."/>
            <person name="Busman M."/>
            <person name="Brown D.W."/>
            <person name="Divon H."/>
            <person name="Uhlig S."/>
            <person name="Proctor R.H."/>
        </authorList>
    </citation>
    <scope>NUCLEOTIDE SEQUENCE</scope>
    <source>
        <strain evidence="2">NRRL 31653</strain>
    </source>
</reference>
<dbReference type="InterPro" id="IPR048519">
    <property type="entry name" value="Gfd2/YDR514C-like_C"/>
</dbReference>